<accession>A0ABX6P715</accession>
<dbReference type="EMBL" id="CP053418">
    <property type="protein sequence ID" value="QJW85522.1"/>
    <property type="molecule type" value="Genomic_DNA"/>
</dbReference>
<organism evidence="8 9">
    <name type="scientific">Ramlibacter terrae</name>
    <dbReference type="NCBI Taxonomy" id="2732511"/>
    <lineage>
        <taxon>Bacteria</taxon>
        <taxon>Pseudomonadati</taxon>
        <taxon>Pseudomonadota</taxon>
        <taxon>Betaproteobacteria</taxon>
        <taxon>Burkholderiales</taxon>
        <taxon>Comamonadaceae</taxon>
        <taxon>Ramlibacter</taxon>
    </lineage>
</organism>
<protein>
    <submittedName>
        <fullName evidence="8">3-hydroxybutyryl-CoA dehydratase</fullName>
    </submittedName>
</protein>
<dbReference type="CDD" id="cd06123">
    <property type="entry name" value="cupin_HAO"/>
    <property type="match status" value="1"/>
</dbReference>
<dbReference type="InterPro" id="IPR014710">
    <property type="entry name" value="RmlC-like_jellyroll"/>
</dbReference>
<gene>
    <name evidence="8" type="ORF">HK414_26200</name>
</gene>
<dbReference type="PANTHER" id="PTHR15497">
    <property type="entry name" value="3-HYDROXYANTHRANILATE 3,4-DIOXYGENASE"/>
    <property type="match status" value="1"/>
</dbReference>
<dbReference type="InterPro" id="IPR011051">
    <property type="entry name" value="RmlC_Cupin_sf"/>
</dbReference>
<reference evidence="8 9" key="1">
    <citation type="submission" date="2020-05" db="EMBL/GenBank/DDBJ databases">
        <title>Ramlibacter rhizophilus sp. nov., isolated from rhizosphere soil of national flower Mugunghwa from South Korea.</title>
        <authorList>
            <person name="Zheng-Fei Y."/>
            <person name="Huan T."/>
        </authorList>
    </citation>
    <scope>NUCLEOTIDE SEQUENCE [LARGE SCALE GENOMIC DNA]</scope>
    <source>
        <strain evidence="8 9">H242</strain>
    </source>
</reference>
<keyword evidence="6" id="KW-0560">Oxidoreductase</keyword>
<dbReference type="Proteomes" id="UP000500826">
    <property type="component" value="Chromosome"/>
</dbReference>
<evidence type="ECO:0000256" key="7">
    <source>
        <dbReference type="ARBA" id="ARBA00023004"/>
    </source>
</evidence>
<keyword evidence="9" id="KW-1185">Reference proteome</keyword>
<dbReference type="SUPFAM" id="SSF51182">
    <property type="entry name" value="RmlC-like cupins"/>
    <property type="match status" value="1"/>
</dbReference>
<evidence type="ECO:0000313" key="9">
    <source>
        <dbReference type="Proteomes" id="UP000500826"/>
    </source>
</evidence>
<evidence type="ECO:0000256" key="3">
    <source>
        <dbReference type="ARBA" id="ARBA00022642"/>
    </source>
</evidence>
<sequence>MNVFPSLQLAMPQVDLQEVMDHLRNNTERRTYPLWQQDDCLCFVARGREYRSEFHSNPSFEMQYSLKGLLNLHWRTPDGKEQVSVVPEGHCLYQPPMVPHSPRFGPDAFQLVIERKRRPGEIDKFHWYCTSCDHLLHEEVFIVSDYGSDPVSRAYDNFFNSLDFRTCKKCGTVMPAPGDAKA</sequence>
<keyword evidence="4" id="KW-0479">Metal-binding</keyword>
<keyword evidence="7" id="KW-0408">Iron</keyword>
<dbReference type="PANTHER" id="PTHR15497:SF1">
    <property type="entry name" value="3-HYDROXYANTHRANILATE 3,4-DIOXYGENASE"/>
    <property type="match status" value="1"/>
</dbReference>
<evidence type="ECO:0000256" key="6">
    <source>
        <dbReference type="ARBA" id="ARBA00023002"/>
    </source>
</evidence>
<evidence type="ECO:0000256" key="2">
    <source>
        <dbReference type="ARBA" id="ARBA00002752"/>
    </source>
</evidence>
<dbReference type="Pfam" id="PF06052">
    <property type="entry name" value="3-HAO"/>
    <property type="match status" value="1"/>
</dbReference>
<dbReference type="InterPro" id="IPR010329">
    <property type="entry name" value="3hydroanth_dOase"/>
</dbReference>
<keyword evidence="5" id="KW-0223">Dioxygenase</keyword>
<evidence type="ECO:0000256" key="4">
    <source>
        <dbReference type="ARBA" id="ARBA00022723"/>
    </source>
</evidence>
<name>A0ABX6P715_9BURK</name>
<comment type="cofactor">
    <cofactor evidence="1">
        <name>Fe(2+)</name>
        <dbReference type="ChEBI" id="CHEBI:29033"/>
    </cofactor>
</comment>
<evidence type="ECO:0000256" key="5">
    <source>
        <dbReference type="ARBA" id="ARBA00022964"/>
    </source>
</evidence>
<evidence type="ECO:0000256" key="1">
    <source>
        <dbReference type="ARBA" id="ARBA00001954"/>
    </source>
</evidence>
<proteinExistence type="predicted"/>
<keyword evidence="3" id="KW-0662">Pyridine nucleotide biosynthesis</keyword>
<evidence type="ECO:0000313" key="8">
    <source>
        <dbReference type="EMBL" id="QJW85522.1"/>
    </source>
</evidence>
<comment type="function">
    <text evidence="2">Catalyzes the oxidative ring opening of 3-hydroxyanthranilate to 2-amino-3-carboxymuconate semialdehyde, which spontaneously cyclizes to quinolinate.</text>
</comment>
<dbReference type="Gene3D" id="2.60.120.10">
    <property type="entry name" value="Jelly Rolls"/>
    <property type="match status" value="1"/>
</dbReference>